<evidence type="ECO:0000256" key="4">
    <source>
        <dbReference type="ARBA" id="ARBA00022692"/>
    </source>
</evidence>
<comment type="subcellular location">
    <subcellularLocation>
        <location evidence="1">Endomembrane system</location>
    </subcellularLocation>
</comment>
<dbReference type="Pfam" id="PF03552">
    <property type="entry name" value="Cellulose_synt"/>
    <property type="match status" value="2"/>
</dbReference>
<dbReference type="GO" id="GO:0012505">
    <property type="term" value="C:endomembrane system"/>
    <property type="evidence" value="ECO:0007669"/>
    <property type="project" value="UniProtKB-SubCell"/>
</dbReference>
<dbReference type="GO" id="GO:0016760">
    <property type="term" value="F:cellulose synthase (UDP-forming) activity"/>
    <property type="evidence" value="ECO:0007669"/>
    <property type="project" value="InterPro"/>
</dbReference>
<dbReference type="GO" id="GO:0071555">
    <property type="term" value="P:cell wall organization"/>
    <property type="evidence" value="ECO:0007669"/>
    <property type="project" value="UniProtKB-KW"/>
</dbReference>
<gene>
    <name evidence="8" type="ORF">GH714_004205</name>
</gene>
<organism evidence="8 9">
    <name type="scientific">Hevea brasiliensis</name>
    <name type="common">Para rubber tree</name>
    <name type="synonym">Siphonia brasiliensis</name>
    <dbReference type="NCBI Taxonomy" id="3981"/>
    <lineage>
        <taxon>Eukaryota</taxon>
        <taxon>Viridiplantae</taxon>
        <taxon>Streptophyta</taxon>
        <taxon>Embryophyta</taxon>
        <taxon>Tracheophyta</taxon>
        <taxon>Spermatophyta</taxon>
        <taxon>Magnoliopsida</taxon>
        <taxon>eudicotyledons</taxon>
        <taxon>Gunneridae</taxon>
        <taxon>Pentapetalae</taxon>
        <taxon>rosids</taxon>
        <taxon>fabids</taxon>
        <taxon>Malpighiales</taxon>
        <taxon>Euphorbiaceae</taxon>
        <taxon>Crotonoideae</taxon>
        <taxon>Micrandreae</taxon>
        <taxon>Hevea</taxon>
    </lineage>
</organism>
<keyword evidence="6" id="KW-0472">Membrane</keyword>
<reference evidence="8 9" key="1">
    <citation type="journal article" date="2020" name="Mol. Plant">
        <title>The Chromosome-Based Rubber Tree Genome Provides New Insights into Spurge Genome Evolution and Rubber Biosynthesis.</title>
        <authorList>
            <person name="Liu J."/>
            <person name="Shi C."/>
            <person name="Shi C.C."/>
            <person name="Li W."/>
            <person name="Zhang Q.J."/>
            <person name="Zhang Y."/>
            <person name="Li K."/>
            <person name="Lu H.F."/>
            <person name="Shi C."/>
            <person name="Zhu S.T."/>
            <person name="Xiao Z.Y."/>
            <person name="Nan H."/>
            <person name="Yue Y."/>
            <person name="Zhu X.G."/>
            <person name="Wu Y."/>
            <person name="Hong X.N."/>
            <person name="Fan G.Y."/>
            <person name="Tong Y."/>
            <person name="Zhang D."/>
            <person name="Mao C.L."/>
            <person name="Liu Y.L."/>
            <person name="Hao S.J."/>
            <person name="Liu W.Q."/>
            <person name="Lv M.Q."/>
            <person name="Zhang H.B."/>
            <person name="Liu Y."/>
            <person name="Hu-Tang G.R."/>
            <person name="Wang J.P."/>
            <person name="Wang J.H."/>
            <person name="Sun Y.H."/>
            <person name="Ni S.B."/>
            <person name="Chen W.B."/>
            <person name="Zhang X.C."/>
            <person name="Jiao Y.N."/>
            <person name="Eichler E.E."/>
            <person name="Li G.H."/>
            <person name="Liu X."/>
            <person name="Gao L.Z."/>
        </authorList>
    </citation>
    <scope>NUCLEOTIDE SEQUENCE [LARGE SCALE GENOMIC DNA]</scope>
    <source>
        <strain evidence="9">cv. GT1</strain>
        <tissue evidence="8">Leaf</tissue>
    </source>
</reference>
<keyword evidence="7" id="KW-0961">Cell wall biogenesis/degradation</keyword>
<keyword evidence="9" id="KW-1185">Reference proteome</keyword>
<dbReference type="GO" id="GO:0016020">
    <property type="term" value="C:membrane"/>
    <property type="evidence" value="ECO:0007669"/>
    <property type="project" value="InterPro"/>
</dbReference>
<dbReference type="Proteomes" id="UP000467840">
    <property type="component" value="Chromosome 2"/>
</dbReference>
<evidence type="ECO:0000256" key="5">
    <source>
        <dbReference type="ARBA" id="ARBA00022989"/>
    </source>
</evidence>
<dbReference type="PANTHER" id="PTHR13301">
    <property type="entry name" value="X-BOX TRANSCRIPTION FACTOR-RELATED"/>
    <property type="match status" value="1"/>
</dbReference>
<proteinExistence type="predicted"/>
<keyword evidence="4" id="KW-0812">Transmembrane</keyword>
<evidence type="ECO:0000256" key="1">
    <source>
        <dbReference type="ARBA" id="ARBA00004308"/>
    </source>
</evidence>
<evidence type="ECO:0000256" key="3">
    <source>
        <dbReference type="ARBA" id="ARBA00022679"/>
    </source>
</evidence>
<evidence type="ECO:0000256" key="7">
    <source>
        <dbReference type="ARBA" id="ARBA00023316"/>
    </source>
</evidence>
<keyword evidence="2" id="KW-0328">Glycosyltransferase</keyword>
<evidence type="ECO:0000313" key="9">
    <source>
        <dbReference type="Proteomes" id="UP000467840"/>
    </source>
</evidence>
<evidence type="ECO:0000256" key="2">
    <source>
        <dbReference type="ARBA" id="ARBA00022676"/>
    </source>
</evidence>
<evidence type="ECO:0008006" key="10">
    <source>
        <dbReference type="Google" id="ProtNLM"/>
    </source>
</evidence>
<dbReference type="EMBL" id="JAAGAX010000015">
    <property type="protein sequence ID" value="KAF2290225.1"/>
    <property type="molecule type" value="Genomic_DNA"/>
</dbReference>
<keyword evidence="3" id="KW-0808">Transferase</keyword>
<dbReference type="AlphaFoldDB" id="A0A6A6KPP4"/>
<accession>A0A6A6KPP4</accession>
<comment type="caution">
    <text evidence="8">The sequence shown here is derived from an EMBL/GenBank/DDBJ whole genome shotgun (WGS) entry which is preliminary data.</text>
</comment>
<name>A0A6A6KPP4_HEVBR</name>
<protein>
    <recommendedName>
        <fullName evidence="10">Cellulose synthase</fullName>
    </recommendedName>
</protein>
<sequence>MEVMNTVLSAMSLDYPAEKLHVCLSDDGGAAITLHGMREAWKFARWWLPFCSRYGIKTRCPNAYFSGGEDEYNHHKSTQFIADREKIQEEYENLKQVRDFKEVKNSFGLDYQLPRSMRKGADDYPSLLEDTKVLASCKHEDDSKWGDKVGFMYNTVVEDFLTGLKLHCKGWKSVYLSPARPQVLATSPTNLNDLLIQNTRWSSGLLGVGISKYCPLIYGPSRMSFHQSLCYAECAFFSSFLLLVSVLFCNHPSTVST</sequence>
<keyword evidence="5" id="KW-1133">Transmembrane helix</keyword>
<dbReference type="InterPro" id="IPR005150">
    <property type="entry name" value="Cellulose_synth"/>
</dbReference>
<evidence type="ECO:0000256" key="6">
    <source>
        <dbReference type="ARBA" id="ARBA00023136"/>
    </source>
</evidence>
<dbReference type="GO" id="GO:0030244">
    <property type="term" value="P:cellulose biosynthetic process"/>
    <property type="evidence" value="ECO:0007669"/>
    <property type="project" value="InterPro"/>
</dbReference>
<evidence type="ECO:0000313" key="8">
    <source>
        <dbReference type="EMBL" id="KAF2290225.1"/>
    </source>
</evidence>